<gene>
    <name evidence="1" type="ORF">TK0001_2195</name>
</gene>
<dbReference type="AlphaFoldDB" id="A0A2N9AN54"/>
<protein>
    <submittedName>
        <fullName evidence="1">Uncharacterized protein</fullName>
    </submittedName>
</protein>
<evidence type="ECO:0000313" key="2">
    <source>
        <dbReference type="Proteomes" id="UP000233769"/>
    </source>
</evidence>
<reference evidence="2" key="1">
    <citation type="submission" date="2017-10" db="EMBL/GenBank/DDBJ databases">
        <authorList>
            <person name="Regsiter A."/>
            <person name="William W."/>
        </authorList>
    </citation>
    <scope>NUCLEOTIDE SEQUENCE [LARGE SCALE GENOMIC DNA]</scope>
</reference>
<dbReference type="Proteomes" id="UP000233769">
    <property type="component" value="Chromosome tk0001"/>
</dbReference>
<sequence length="80" mass="8576">MTSYAVEGFMPPCFKIGKDFACSPPHSIGDSDAEQSFEGWVQGDVALIHNLAVFAAHKFQLGVALSHAVEECAVSFFVLA</sequence>
<evidence type="ECO:0000313" key="1">
    <source>
        <dbReference type="EMBL" id="SOR28797.1"/>
    </source>
</evidence>
<proteinExistence type="predicted"/>
<dbReference type="EMBL" id="LT962688">
    <property type="protein sequence ID" value="SOR28797.1"/>
    <property type="molecule type" value="Genomic_DNA"/>
</dbReference>
<organism evidence="1 2">
    <name type="scientific">Methylorubrum extorquens</name>
    <name type="common">Methylobacterium dichloromethanicum</name>
    <name type="synonym">Methylobacterium extorquens</name>
    <dbReference type="NCBI Taxonomy" id="408"/>
    <lineage>
        <taxon>Bacteria</taxon>
        <taxon>Pseudomonadati</taxon>
        <taxon>Pseudomonadota</taxon>
        <taxon>Alphaproteobacteria</taxon>
        <taxon>Hyphomicrobiales</taxon>
        <taxon>Methylobacteriaceae</taxon>
        <taxon>Methylorubrum</taxon>
    </lineage>
</organism>
<name>A0A2N9AN54_METEX</name>
<accession>A0A2N9AN54</accession>